<name>A0A5J9UPL4_9POAL</name>
<dbReference type="AlphaFoldDB" id="A0A5J9UPL4"/>
<feature type="non-terminal residue" evidence="1">
    <location>
        <position position="1"/>
    </location>
</feature>
<organism evidence="1 2">
    <name type="scientific">Eragrostis curvula</name>
    <name type="common">weeping love grass</name>
    <dbReference type="NCBI Taxonomy" id="38414"/>
    <lineage>
        <taxon>Eukaryota</taxon>
        <taxon>Viridiplantae</taxon>
        <taxon>Streptophyta</taxon>
        <taxon>Embryophyta</taxon>
        <taxon>Tracheophyta</taxon>
        <taxon>Spermatophyta</taxon>
        <taxon>Magnoliopsida</taxon>
        <taxon>Liliopsida</taxon>
        <taxon>Poales</taxon>
        <taxon>Poaceae</taxon>
        <taxon>PACMAD clade</taxon>
        <taxon>Chloridoideae</taxon>
        <taxon>Eragrostideae</taxon>
        <taxon>Eragrostidinae</taxon>
        <taxon>Eragrostis</taxon>
    </lineage>
</organism>
<evidence type="ECO:0000313" key="2">
    <source>
        <dbReference type="Proteomes" id="UP000324897"/>
    </source>
</evidence>
<keyword evidence="2" id="KW-1185">Reference proteome</keyword>
<protein>
    <submittedName>
        <fullName evidence="1">Uncharacterized protein</fullName>
    </submittedName>
</protein>
<proteinExistence type="predicted"/>
<sequence length="145" mass="15557">MLQLLSYFKAHGTTDNVNPALSAPSIRPSPPPPPPLLAPCPHSARKVAVPVEERRSLAVPTGELFLGLAALLMHGAGRCLAAPAVEEVEARDGVVWEQDVEAERRSRELTSLGFSFSAAGLLFPYHISVGQILRPPPPPTRVGLW</sequence>
<dbReference type="OrthoDB" id="197155at2759"/>
<reference evidence="1 2" key="1">
    <citation type="journal article" date="2019" name="Sci. Rep.">
        <title>A high-quality genome of Eragrostis curvula grass provides insights into Poaceae evolution and supports new strategies to enhance forage quality.</title>
        <authorList>
            <person name="Carballo J."/>
            <person name="Santos B.A.C.M."/>
            <person name="Zappacosta D."/>
            <person name="Garbus I."/>
            <person name="Selva J.P."/>
            <person name="Gallo C.A."/>
            <person name="Diaz A."/>
            <person name="Albertini E."/>
            <person name="Caccamo M."/>
            <person name="Echenique V."/>
        </authorList>
    </citation>
    <scope>NUCLEOTIDE SEQUENCE [LARGE SCALE GENOMIC DNA]</scope>
    <source>
        <strain evidence="2">cv. Victoria</strain>
        <tissue evidence="1">Leaf</tissue>
    </source>
</reference>
<dbReference type="Gramene" id="TVU25308">
    <property type="protein sequence ID" value="TVU25308"/>
    <property type="gene ID" value="EJB05_27800"/>
</dbReference>
<dbReference type="EMBL" id="RWGY01000013">
    <property type="protein sequence ID" value="TVU25308.1"/>
    <property type="molecule type" value="Genomic_DNA"/>
</dbReference>
<evidence type="ECO:0000313" key="1">
    <source>
        <dbReference type="EMBL" id="TVU25308.1"/>
    </source>
</evidence>
<comment type="caution">
    <text evidence="1">The sequence shown here is derived from an EMBL/GenBank/DDBJ whole genome shotgun (WGS) entry which is preliminary data.</text>
</comment>
<dbReference type="Proteomes" id="UP000324897">
    <property type="component" value="Chromosome 2"/>
</dbReference>
<accession>A0A5J9UPL4</accession>
<gene>
    <name evidence="1" type="ORF">EJB05_27800</name>
</gene>